<protein>
    <submittedName>
        <fullName evidence="3">Uncharacterized protein</fullName>
    </submittedName>
</protein>
<dbReference type="OMA" id="WTITIEQ"/>
<dbReference type="Pfam" id="PF03140">
    <property type="entry name" value="DUF247"/>
    <property type="match status" value="1"/>
</dbReference>
<dbReference type="PANTHER" id="PTHR31170:SF25">
    <property type="entry name" value="BNAA09G04570D PROTEIN"/>
    <property type="match status" value="1"/>
</dbReference>
<keyword evidence="2" id="KW-1133">Transmembrane helix</keyword>
<accession>A0AA38KJ47</accession>
<evidence type="ECO:0000313" key="4">
    <source>
        <dbReference type="Proteomes" id="UP000824469"/>
    </source>
</evidence>
<feature type="region of interest" description="Disordered" evidence="1">
    <location>
        <begin position="1"/>
        <end position="36"/>
    </location>
</feature>
<evidence type="ECO:0000256" key="1">
    <source>
        <dbReference type="SAM" id="MobiDB-lite"/>
    </source>
</evidence>
<name>A0AA38KJ47_TAXCH</name>
<dbReference type="Proteomes" id="UP000824469">
    <property type="component" value="Unassembled WGS sequence"/>
</dbReference>
<dbReference type="EMBL" id="JAHRHJ020000007">
    <property type="protein sequence ID" value="KAH9307428.1"/>
    <property type="molecule type" value="Genomic_DNA"/>
</dbReference>
<keyword evidence="2" id="KW-0472">Membrane</keyword>
<dbReference type="InterPro" id="IPR004158">
    <property type="entry name" value="DUF247_pln"/>
</dbReference>
<keyword evidence="4" id="KW-1185">Reference proteome</keyword>
<dbReference type="PANTHER" id="PTHR31170">
    <property type="entry name" value="BNAC04G53230D PROTEIN"/>
    <property type="match status" value="1"/>
</dbReference>
<sequence>MAARYRRFAPPAESASDSDDDLGQQSQPIQLPKRKEARGWISEAEWTITIEQNSDVDRLRPPSVVSIFRVPNFLKQSKQLRGGEAAYVPQIISLGPYHHTNPPLPPMDNHKGRALRRVMTRFNINLSNDPNNTDFSSRAKDEILLVEDKIRNTYEEKIDCDGESLALMLSLDGCFILEILRTLGGEKFPVADASSFYEPLFERNRIDYTGFDILNDILMLENQVPLIVLRKILELELNSADNVEKKLFNVLVKSPRSKFYPFRYDMREWSWPPLTAEQSQHLHLLGLLHTLIVSPPCSDAAQTDPNAPDRAWNPVIRIPRAVELTNAGIKFKPCDGGIKKIKFDEKTATIHLPPINITDYTEVLFRNLIALEVCKPTVVQVTDSKPSVVNYVTCYLSLMDELIDSEEDVAVLRKSDIITNYLGSEAEVAELLNGLCSGVTMSRRDLFAETLKRPVNEHYRSKFKVWSAEFVKEHFSSPWRSLALAGAILALLLTVVQTIFSIFSVYKP</sequence>
<keyword evidence="2" id="KW-0812">Transmembrane</keyword>
<feature type="transmembrane region" description="Helical" evidence="2">
    <location>
        <begin position="482"/>
        <end position="506"/>
    </location>
</feature>
<gene>
    <name evidence="3" type="ORF">KI387_035339</name>
</gene>
<evidence type="ECO:0000313" key="3">
    <source>
        <dbReference type="EMBL" id="KAH9307428.1"/>
    </source>
</evidence>
<dbReference type="AlphaFoldDB" id="A0AA38KJ47"/>
<evidence type="ECO:0000256" key="2">
    <source>
        <dbReference type="SAM" id="Phobius"/>
    </source>
</evidence>
<proteinExistence type="predicted"/>
<comment type="caution">
    <text evidence="3">The sequence shown here is derived from an EMBL/GenBank/DDBJ whole genome shotgun (WGS) entry which is preliminary data.</text>
</comment>
<organism evidence="3 4">
    <name type="scientific">Taxus chinensis</name>
    <name type="common">Chinese yew</name>
    <name type="synonym">Taxus wallichiana var. chinensis</name>
    <dbReference type="NCBI Taxonomy" id="29808"/>
    <lineage>
        <taxon>Eukaryota</taxon>
        <taxon>Viridiplantae</taxon>
        <taxon>Streptophyta</taxon>
        <taxon>Embryophyta</taxon>
        <taxon>Tracheophyta</taxon>
        <taxon>Spermatophyta</taxon>
        <taxon>Pinopsida</taxon>
        <taxon>Pinidae</taxon>
        <taxon>Conifers II</taxon>
        <taxon>Cupressales</taxon>
        <taxon>Taxaceae</taxon>
        <taxon>Taxus</taxon>
    </lineage>
</organism>
<reference evidence="3 4" key="1">
    <citation type="journal article" date="2021" name="Nat. Plants">
        <title>The Taxus genome provides insights into paclitaxel biosynthesis.</title>
        <authorList>
            <person name="Xiong X."/>
            <person name="Gou J."/>
            <person name="Liao Q."/>
            <person name="Li Y."/>
            <person name="Zhou Q."/>
            <person name="Bi G."/>
            <person name="Li C."/>
            <person name="Du R."/>
            <person name="Wang X."/>
            <person name="Sun T."/>
            <person name="Guo L."/>
            <person name="Liang H."/>
            <person name="Lu P."/>
            <person name="Wu Y."/>
            <person name="Zhang Z."/>
            <person name="Ro D.K."/>
            <person name="Shang Y."/>
            <person name="Huang S."/>
            <person name="Yan J."/>
        </authorList>
    </citation>
    <scope>NUCLEOTIDE SEQUENCE [LARGE SCALE GENOMIC DNA]</scope>
    <source>
        <strain evidence="3">Ta-2019</strain>
    </source>
</reference>